<comment type="caution">
    <text evidence="6">The sequence shown here is derived from an EMBL/GenBank/DDBJ whole genome shotgun (WGS) entry which is preliminary data.</text>
</comment>
<dbReference type="Proteomes" id="UP000619260">
    <property type="component" value="Unassembled WGS sequence"/>
</dbReference>
<feature type="domain" description="HTH tetR-type" evidence="5">
    <location>
        <begin position="10"/>
        <end position="70"/>
    </location>
</feature>
<dbReference type="Pfam" id="PF00440">
    <property type="entry name" value="TetR_N"/>
    <property type="match status" value="1"/>
</dbReference>
<feature type="DNA-binding region" description="H-T-H motif" evidence="4">
    <location>
        <begin position="33"/>
        <end position="52"/>
    </location>
</feature>
<dbReference type="EMBL" id="BOPF01000038">
    <property type="protein sequence ID" value="GIJ50680.1"/>
    <property type="molecule type" value="Genomic_DNA"/>
</dbReference>
<evidence type="ECO:0000256" key="1">
    <source>
        <dbReference type="ARBA" id="ARBA00023015"/>
    </source>
</evidence>
<evidence type="ECO:0000313" key="6">
    <source>
        <dbReference type="EMBL" id="GIJ50680.1"/>
    </source>
</evidence>
<dbReference type="GO" id="GO:0045892">
    <property type="term" value="P:negative regulation of DNA-templated transcription"/>
    <property type="evidence" value="ECO:0007669"/>
    <property type="project" value="UniProtKB-ARBA"/>
</dbReference>
<dbReference type="FunFam" id="1.10.10.60:FF:000141">
    <property type="entry name" value="TetR family transcriptional regulator"/>
    <property type="match status" value="1"/>
</dbReference>
<dbReference type="InterPro" id="IPR050109">
    <property type="entry name" value="HTH-type_TetR-like_transc_reg"/>
</dbReference>
<dbReference type="PANTHER" id="PTHR30055">
    <property type="entry name" value="HTH-TYPE TRANSCRIPTIONAL REGULATOR RUTR"/>
    <property type="match status" value="1"/>
</dbReference>
<dbReference type="PRINTS" id="PR00455">
    <property type="entry name" value="HTHTETR"/>
</dbReference>
<gene>
    <name evidence="6" type="ORF">Val02_75660</name>
</gene>
<dbReference type="Gene3D" id="1.10.357.10">
    <property type="entry name" value="Tetracycline Repressor, domain 2"/>
    <property type="match status" value="1"/>
</dbReference>
<evidence type="ECO:0000256" key="4">
    <source>
        <dbReference type="PROSITE-ProRule" id="PRU00335"/>
    </source>
</evidence>
<name>A0A8J4DTW8_9ACTN</name>
<evidence type="ECO:0000256" key="3">
    <source>
        <dbReference type="ARBA" id="ARBA00023163"/>
    </source>
</evidence>
<dbReference type="PANTHER" id="PTHR30055:SF146">
    <property type="entry name" value="HTH-TYPE TRANSCRIPTIONAL DUAL REGULATOR CECR"/>
    <property type="match status" value="1"/>
</dbReference>
<keyword evidence="2 4" id="KW-0238">DNA-binding</keyword>
<dbReference type="RefSeq" id="WP_203904108.1">
    <property type="nucleotide sequence ID" value="NZ_BOPF01000038.1"/>
</dbReference>
<keyword evidence="7" id="KW-1185">Reference proteome</keyword>
<dbReference type="SUPFAM" id="SSF46689">
    <property type="entry name" value="Homeodomain-like"/>
    <property type="match status" value="1"/>
</dbReference>
<reference evidence="6" key="1">
    <citation type="submission" date="2021-01" db="EMBL/GenBank/DDBJ databases">
        <title>Whole genome shotgun sequence of Virgisporangium aliadipatigenens NBRC 105644.</title>
        <authorList>
            <person name="Komaki H."/>
            <person name="Tamura T."/>
        </authorList>
    </citation>
    <scope>NUCLEOTIDE SEQUENCE</scope>
    <source>
        <strain evidence="6">NBRC 105644</strain>
    </source>
</reference>
<organism evidence="6 7">
    <name type="scientific">Virgisporangium aliadipatigenens</name>
    <dbReference type="NCBI Taxonomy" id="741659"/>
    <lineage>
        <taxon>Bacteria</taxon>
        <taxon>Bacillati</taxon>
        <taxon>Actinomycetota</taxon>
        <taxon>Actinomycetes</taxon>
        <taxon>Micromonosporales</taxon>
        <taxon>Micromonosporaceae</taxon>
        <taxon>Virgisporangium</taxon>
    </lineage>
</organism>
<keyword evidence="1" id="KW-0805">Transcription regulation</keyword>
<evidence type="ECO:0000259" key="5">
    <source>
        <dbReference type="PROSITE" id="PS50977"/>
    </source>
</evidence>
<evidence type="ECO:0000256" key="2">
    <source>
        <dbReference type="ARBA" id="ARBA00023125"/>
    </source>
</evidence>
<protein>
    <submittedName>
        <fullName evidence="6">TetR family transcriptional regulator</fullName>
    </submittedName>
</protein>
<dbReference type="PROSITE" id="PS50977">
    <property type="entry name" value="HTH_TETR_2"/>
    <property type="match status" value="1"/>
</dbReference>
<dbReference type="PROSITE" id="PS01081">
    <property type="entry name" value="HTH_TETR_1"/>
    <property type="match status" value="1"/>
</dbReference>
<dbReference type="InterPro" id="IPR023772">
    <property type="entry name" value="DNA-bd_HTH_TetR-type_CS"/>
</dbReference>
<sequence length="208" mass="23113">MTTSARRLQPQKREAILRAGRTVFGRDGYTRASIDAIATEAGVSTRTIYNHFANKEQLFATVLESSATQVADGFVESLERALAGVTDRREYLVRLGWALTRQAVDFPEHFAMVRQINPEARHFTPDVLDTWRRAGPLRVQREVARHLDLLAADGKLRGDAELAATHFMALTTAGLNLRDLFELPGFDDCDVARIVETGVDAFLHGYAG</sequence>
<dbReference type="InterPro" id="IPR039536">
    <property type="entry name" value="TetR_C_Proteobacteria"/>
</dbReference>
<proteinExistence type="predicted"/>
<dbReference type="Pfam" id="PF14246">
    <property type="entry name" value="TetR_C_7"/>
    <property type="match status" value="1"/>
</dbReference>
<evidence type="ECO:0000313" key="7">
    <source>
        <dbReference type="Proteomes" id="UP000619260"/>
    </source>
</evidence>
<dbReference type="Gene3D" id="1.10.10.60">
    <property type="entry name" value="Homeodomain-like"/>
    <property type="match status" value="1"/>
</dbReference>
<dbReference type="AlphaFoldDB" id="A0A8J4DTW8"/>
<dbReference type="InterPro" id="IPR001647">
    <property type="entry name" value="HTH_TetR"/>
</dbReference>
<dbReference type="InterPro" id="IPR009057">
    <property type="entry name" value="Homeodomain-like_sf"/>
</dbReference>
<dbReference type="GO" id="GO:0003700">
    <property type="term" value="F:DNA-binding transcription factor activity"/>
    <property type="evidence" value="ECO:0007669"/>
    <property type="project" value="TreeGrafter"/>
</dbReference>
<accession>A0A8J4DTW8</accession>
<keyword evidence="3" id="KW-0804">Transcription</keyword>
<dbReference type="GO" id="GO:0000976">
    <property type="term" value="F:transcription cis-regulatory region binding"/>
    <property type="evidence" value="ECO:0007669"/>
    <property type="project" value="TreeGrafter"/>
</dbReference>